<accession>A0A2H3D443</accession>
<keyword evidence="3" id="KW-1185">Reference proteome</keyword>
<evidence type="ECO:0000313" key="2">
    <source>
        <dbReference type="EMBL" id="PBK85558.1"/>
    </source>
</evidence>
<dbReference type="Proteomes" id="UP000217790">
    <property type="component" value="Unassembled WGS sequence"/>
</dbReference>
<name>A0A2H3D443_ARMGA</name>
<keyword evidence="1" id="KW-0472">Membrane</keyword>
<proteinExistence type="predicted"/>
<protein>
    <submittedName>
        <fullName evidence="2">Uncharacterized protein</fullName>
    </submittedName>
</protein>
<dbReference type="InParanoid" id="A0A2H3D443"/>
<dbReference type="AlphaFoldDB" id="A0A2H3D443"/>
<gene>
    <name evidence="2" type="ORF">ARMGADRAFT_559343</name>
</gene>
<feature type="transmembrane region" description="Helical" evidence="1">
    <location>
        <begin position="7"/>
        <end position="28"/>
    </location>
</feature>
<keyword evidence="1" id="KW-1133">Transmembrane helix</keyword>
<feature type="transmembrane region" description="Helical" evidence="1">
    <location>
        <begin position="54"/>
        <end position="73"/>
    </location>
</feature>
<evidence type="ECO:0000313" key="3">
    <source>
        <dbReference type="Proteomes" id="UP000217790"/>
    </source>
</evidence>
<keyword evidence="1" id="KW-0812">Transmembrane</keyword>
<reference evidence="3" key="1">
    <citation type="journal article" date="2017" name="Nat. Ecol. Evol.">
        <title>Genome expansion and lineage-specific genetic innovations in the forest pathogenic fungi Armillaria.</title>
        <authorList>
            <person name="Sipos G."/>
            <person name="Prasanna A.N."/>
            <person name="Walter M.C."/>
            <person name="O'Connor E."/>
            <person name="Balint B."/>
            <person name="Krizsan K."/>
            <person name="Kiss B."/>
            <person name="Hess J."/>
            <person name="Varga T."/>
            <person name="Slot J."/>
            <person name="Riley R."/>
            <person name="Boka B."/>
            <person name="Rigling D."/>
            <person name="Barry K."/>
            <person name="Lee J."/>
            <person name="Mihaltcheva S."/>
            <person name="LaButti K."/>
            <person name="Lipzen A."/>
            <person name="Waldron R."/>
            <person name="Moloney N.M."/>
            <person name="Sperisen C."/>
            <person name="Kredics L."/>
            <person name="Vagvoelgyi C."/>
            <person name="Patrignani A."/>
            <person name="Fitzpatrick D."/>
            <person name="Nagy I."/>
            <person name="Doyle S."/>
            <person name="Anderson J.B."/>
            <person name="Grigoriev I.V."/>
            <person name="Gueldener U."/>
            <person name="Muensterkoetter M."/>
            <person name="Nagy L.G."/>
        </authorList>
    </citation>
    <scope>NUCLEOTIDE SEQUENCE [LARGE SCALE GENOMIC DNA]</scope>
    <source>
        <strain evidence="3">Ar21-2</strain>
    </source>
</reference>
<dbReference type="OrthoDB" id="10601653at2759"/>
<sequence>MYLGAGTIDVYLTAGTTSLSFALIFWPLPHTNDSPNGRKVSILLEVFHVDHPRFLLLSLYGSSFTILACLWIFRRRIIIEEACAYGALGRT</sequence>
<evidence type="ECO:0000256" key="1">
    <source>
        <dbReference type="SAM" id="Phobius"/>
    </source>
</evidence>
<dbReference type="EMBL" id="KZ293690">
    <property type="protein sequence ID" value="PBK85558.1"/>
    <property type="molecule type" value="Genomic_DNA"/>
</dbReference>
<organism evidence="2 3">
    <name type="scientific">Armillaria gallica</name>
    <name type="common">Bulbous honey fungus</name>
    <name type="synonym">Armillaria bulbosa</name>
    <dbReference type="NCBI Taxonomy" id="47427"/>
    <lineage>
        <taxon>Eukaryota</taxon>
        <taxon>Fungi</taxon>
        <taxon>Dikarya</taxon>
        <taxon>Basidiomycota</taxon>
        <taxon>Agaricomycotina</taxon>
        <taxon>Agaricomycetes</taxon>
        <taxon>Agaricomycetidae</taxon>
        <taxon>Agaricales</taxon>
        <taxon>Marasmiineae</taxon>
        <taxon>Physalacriaceae</taxon>
        <taxon>Armillaria</taxon>
    </lineage>
</organism>